<keyword evidence="2" id="KW-1185">Reference proteome</keyword>
<dbReference type="EMBL" id="MSYM01000020">
    <property type="protein sequence ID" value="OLP04461.1"/>
    <property type="molecule type" value="Genomic_DNA"/>
</dbReference>
<gene>
    <name evidence="1" type="ORF">BLL52_4106</name>
</gene>
<proteinExistence type="predicted"/>
<dbReference type="Proteomes" id="UP000185911">
    <property type="component" value="Unassembled WGS sequence"/>
</dbReference>
<reference evidence="1 2" key="1">
    <citation type="submission" date="2017-01" db="EMBL/GenBank/DDBJ databases">
        <title>Genome sequence of Rhodoferax antarcticus ANT.BR, a psychrophilic purple nonsulfur bacterium from an Antarctic microbial mat.</title>
        <authorList>
            <person name="Baker J."/>
            <person name="Riester C."/>
            <person name="Skinner B."/>
            <person name="Newell A."/>
            <person name="Swingley W."/>
            <person name="Madigan M."/>
            <person name="Jung D."/>
            <person name="Asao M."/>
            <person name="Chen M."/>
            <person name="Loughlin P."/>
            <person name="Pan H."/>
            <person name="Lin S."/>
            <person name="Li N."/>
            <person name="Shaw J."/>
            <person name="Prado M."/>
            <person name="Sherman C."/>
            <person name="Li X."/>
            <person name="Tang J."/>
            <person name="Blankenship R."/>
            <person name="Zhao T."/>
            <person name="Touchman J."/>
            <person name="Sattley M."/>
        </authorList>
    </citation>
    <scope>NUCLEOTIDE SEQUENCE [LARGE SCALE GENOMIC DNA]</scope>
    <source>
        <strain evidence="1 2">ANT.BR</strain>
    </source>
</reference>
<evidence type="ECO:0000313" key="2">
    <source>
        <dbReference type="Proteomes" id="UP000185911"/>
    </source>
</evidence>
<comment type="caution">
    <text evidence="1">The sequence shown here is derived from an EMBL/GenBank/DDBJ whole genome shotgun (WGS) entry which is preliminary data.</text>
</comment>
<dbReference type="AlphaFoldDB" id="A0A1Q8Y8T0"/>
<protein>
    <submittedName>
        <fullName evidence="1">Uncharacterized protein</fullName>
    </submittedName>
</protein>
<organism evidence="1 2">
    <name type="scientific">Rhodoferax antarcticus ANT.BR</name>
    <dbReference type="NCBI Taxonomy" id="1111071"/>
    <lineage>
        <taxon>Bacteria</taxon>
        <taxon>Pseudomonadati</taxon>
        <taxon>Pseudomonadota</taxon>
        <taxon>Betaproteobacteria</taxon>
        <taxon>Burkholderiales</taxon>
        <taxon>Comamonadaceae</taxon>
        <taxon>Rhodoferax</taxon>
    </lineage>
</organism>
<evidence type="ECO:0000313" key="1">
    <source>
        <dbReference type="EMBL" id="OLP04461.1"/>
    </source>
</evidence>
<accession>A0A1Q8Y8T0</accession>
<name>A0A1Q8Y8T0_9BURK</name>
<sequence>MVDRFASARRFQLVLSLILMKLALALNRVSGKRPFLKVTALF</sequence>